<dbReference type="AlphaFoldDB" id="A0A1M5HPP5"/>
<keyword evidence="1" id="KW-0472">Membrane</keyword>
<reference evidence="3" key="1">
    <citation type="submission" date="2016-11" db="EMBL/GenBank/DDBJ databases">
        <authorList>
            <person name="Varghese N."/>
            <person name="Submissions S."/>
        </authorList>
    </citation>
    <scope>NUCLEOTIDE SEQUENCE [LARGE SCALE GENOMIC DNA]</scope>
    <source>
        <strain evidence="3">DSM 22638</strain>
    </source>
</reference>
<keyword evidence="1" id="KW-0812">Transmembrane</keyword>
<sequence length="48" mass="5941">MPRDKAQASVFTYCYFYNKLLYYYELKRLFLFGLIVRFRFVLKDISSL</sequence>
<keyword evidence="3" id="KW-1185">Reference proteome</keyword>
<feature type="transmembrane region" description="Helical" evidence="1">
    <location>
        <begin position="20"/>
        <end position="42"/>
    </location>
</feature>
<dbReference type="EMBL" id="FQWL01000001">
    <property type="protein sequence ID" value="SHG17931.1"/>
    <property type="molecule type" value="Genomic_DNA"/>
</dbReference>
<proteinExistence type="predicted"/>
<gene>
    <name evidence="2" type="ORF">SAMN04488116_0116</name>
</gene>
<accession>A0A1M5HPP5</accession>
<evidence type="ECO:0000313" key="3">
    <source>
        <dbReference type="Proteomes" id="UP000184532"/>
    </source>
</evidence>
<dbReference type="Proteomes" id="UP000184532">
    <property type="component" value="Unassembled WGS sequence"/>
</dbReference>
<keyword evidence="1" id="KW-1133">Transmembrane helix</keyword>
<protein>
    <submittedName>
        <fullName evidence="2">Uncharacterized protein</fullName>
    </submittedName>
</protein>
<dbReference type="STRING" id="570519.SAMN04488116_0116"/>
<name>A0A1M5HPP5_9FLAO</name>
<evidence type="ECO:0000256" key="1">
    <source>
        <dbReference type="SAM" id="Phobius"/>
    </source>
</evidence>
<evidence type="ECO:0000313" key="2">
    <source>
        <dbReference type="EMBL" id="SHG17931.1"/>
    </source>
</evidence>
<organism evidence="2 3">
    <name type="scientific">Flagellimonas flava</name>
    <dbReference type="NCBI Taxonomy" id="570519"/>
    <lineage>
        <taxon>Bacteria</taxon>
        <taxon>Pseudomonadati</taxon>
        <taxon>Bacteroidota</taxon>
        <taxon>Flavobacteriia</taxon>
        <taxon>Flavobacteriales</taxon>
        <taxon>Flavobacteriaceae</taxon>
        <taxon>Flagellimonas</taxon>
    </lineage>
</organism>